<dbReference type="GO" id="GO:0016491">
    <property type="term" value="F:oxidoreductase activity"/>
    <property type="evidence" value="ECO:0007669"/>
    <property type="project" value="UniProtKB-KW"/>
</dbReference>
<dbReference type="Proteomes" id="UP000640274">
    <property type="component" value="Unassembled WGS sequence"/>
</dbReference>
<reference evidence="10" key="1">
    <citation type="submission" date="2020-12" db="EMBL/GenBank/DDBJ databases">
        <authorList>
            <person name="Huq M.A."/>
        </authorList>
    </citation>
    <scope>NUCLEOTIDE SEQUENCE</scope>
    <source>
        <strain evidence="10">MAHUQ-46</strain>
    </source>
</reference>
<dbReference type="PANTHER" id="PTHR47354">
    <property type="entry name" value="NADH OXIDOREDUCTASE HCR"/>
    <property type="match status" value="1"/>
</dbReference>
<dbReference type="PANTHER" id="PTHR47354:SF8">
    <property type="entry name" value="1,2-PHENYLACETYL-COA EPOXIDASE, SUBUNIT E"/>
    <property type="match status" value="1"/>
</dbReference>
<keyword evidence="8" id="KW-0411">Iron-sulfur</keyword>
<keyword evidence="2" id="KW-0285">Flavoprotein</keyword>
<keyword evidence="3" id="KW-0001">2Fe-2S</keyword>
<dbReference type="InterPro" id="IPR001709">
    <property type="entry name" value="Flavoprot_Pyr_Nucl_cyt_Rdtase"/>
</dbReference>
<evidence type="ECO:0000256" key="6">
    <source>
        <dbReference type="ARBA" id="ARBA00023002"/>
    </source>
</evidence>
<gene>
    <name evidence="10" type="ORF">JFN88_15095</name>
</gene>
<evidence type="ECO:0000256" key="2">
    <source>
        <dbReference type="ARBA" id="ARBA00022630"/>
    </source>
</evidence>
<feature type="domain" description="Oxidoreductase FAD/NAD(P)-binding" evidence="9">
    <location>
        <begin position="72"/>
        <end position="167"/>
    </location>
</feature>
<evidence type="ECO:0000256" key="8">
    <source>
        <dbReference type="ARBA" id="ARBA00023014"/>
    </source>
</evidence>
<dbReference type="InterPro" id="IPR001433">
    <property type="entry name" value="OxRdtase_FAD/NAD-bd"/>
</dbReference>
<evidence type="ECO:0000256" key="4">
    <source>
        <dbReference type="ARBA" id="ARBA00022723"/>
    </source>
</evidence>
<dbReference type="SUPFAM" id="SSF52343">
    <property type="entry name" value="Ferredoxin reductase-like, C-terminal NADP-linked domain"/>
    <property type="match status" value="1"/>
</dbReference>
<evidence type="ECO:0000256" key="3">
    <source>
        <dbReference type="ARBA" id="ARBA00022714"/>
    </source>
</evidence>
<dbReference type="GO" id="GO:0050660">
    <property type="term" value="F:flavin adenine dinucleotide binding"/>
    <property type="evidence" value="ECO:0007669"/>
    <property type="project" value="TreeGrafter"/>
</dbReference>
<evidence type="ECO:0000256" key="1">
    <source>
        <dbReference type="ARBA" id="ARBA00001974"/>
    </source>
</evidence>
<dbReference type="RefSeq" id="WP_199020101.1">
    <property type="nucleotide sequence ID" value="NZ_JAELUP010000077.1"/>
</dbReference>
<dbReference type="GO" id="GO:0051537">
    <property type="term" value="F:2 iron, 2 sulfur cluster binding"/>
    <property type="evidence" value="ECO:0007669"/>
    <property type="project" value="UniProtKB-KW"/>
</dbReference>
<dbReference type="AlphaFoldDB" id="A0A934MRQ3"/>
<organism evidence="10 11">
    <name type="scientific">Paenibacillus roseus</name>
    <dbReference type="NCBI Taxonomy" id="2798579"/>
    <lineage>
        <taxon>Bacteria</taxon>
        <taxon>Bacillati</taxon>
        <taxon>Bacillota</taxon>
        <taxon>Bacilli</taxon>
        <taxon>Bacillales</taxon>
        <taxon>Paenibacillaceae</taxon>
        <taxon>Paenibacillus</taxon>
    </lineage>
</organism>
<keyword evidence="11" id="KW-1185">Reference proteome</keyword>
<dbReference type="PRINTS" id="PR00371">
    <property type="entry name" value="FPNCR"/>
</dbReference>
<dbReference type="Gene3D" id="3.40.50.80">
    <property type="entry name" value="Nucleotide-binding domain of ferredoxin-NADP reductase (FNR) module"/>
    <property type="match status" value="1"/>
</dbReference>
<dbReference type="GO" id="GO:0046872">
    <property type="term" value="F:metal ion binding"/>
    <property type="evidence" value="ECO:0007669"/>
    <property type="project" value="UniProtKB-KW"/>
</dbReference>
<evidence type="ECO:0000313" key="11">
    <source>
        <dbReference type="Proteomes" id="UP000640274"/>
    </source>
</evidence>
<evidence type="ECO:0000256" key="7">
    <source>
        <dbReference type="ARBA" id="ARBA00023004"/>
    </source>
</evidence>
<comment type="caution">
    <text evidence="10">The sequence shown here is derived from an EMBL/GenBank/DDBJ whole genome shotgun (WGS) entry which is preliminary data.</text>
</comment>
<dbReference type="EMBL" id="JAELUP010000077">
    <property type="protein sequence ID" value="MBJ6362559.1"/>
    <property type="molecule type" value="Genomic_DNA"/>
</dbReference>
<evidence type="ECO:0000256" key="5">
    <source>
        <dbReference type="ARBA" id="ARBA00022827"/>
    </source>
</evidence>
<evidence type="ECO:0000313" key="10">
    <source>
        <dbReference type="EMBL" id="MBJ6362559.1"/>
    </source>
</evidence>
<dbReference type="InterPro" id="IPR039261">
    <property type="entry name" value="FNR_nucleotide-bd"/>
</dbReference>
<sequence length="188" mass="21536">MFSITHKSIKNDTRPFSLSSALTENVVRITTRIGKQQSEYKKSLLELTQGMNIMMRGPVGSFYLKDESPTLLIAGGIGITPFRSILKQIEEARNEVEKQIYLLYMGENKKFLFKDQLDEISKRTSTSVTYLDSREELHQEINKFSSLYMNNGKYYIAGPKSMVESVSNYLQGNQVAKQNIKKDAFFGY</sequence>
<keyword evidence="7" id="KW-0408">Iron</keyword>
<dbReference type="PRINTS" id="PR00410">
    <property type="entry name" value="PHEHYDRXLASE"/>
</dbReference>
<protein>
    <submittedName>
        <fullName evidence="10">FAD-dependent oxidoreductase</fullName>
    </submittedName>
</protein>
<accession>A0A934MRQ3</accession>
<keyword evidence="6" id="KW-0560">Oxidoreductase</keyword>
<evidence type="ECO:0000259" key="9">
    <source>
        <dbReference type="Pfam" id="PF00175"/>
    </source>
</evidence>
<dbReference type="Pfam" id="PF00175">
    <property type="entry name" value="NAD_binding_1"/>
    <property type="match status" value="1"/>
</dbReference>
<dbReference type="CDD" id="cd00322">
    <property type="entry name" value="FNR_like"/>
    <property type="match status" value="1"/>
</dbReference>
<dbReference type="InterPro" id="IPR050415">
    <property type="entry name" value="MRET"/>
</dbReference>
<proteinExistence type="predicted"/>
<keyword evidence="5" id="KW-0274">FAD</keyword>
<name>A0A934MRQ3_9BACL</name>
<comment type="cofactor">
    <cofactor evidence="1">
        <name>FAD</name>
        <dbReference type="ChEBI" id="CHEBI:57692"/>
    </cofactor>
</comment>
<keyword evidence="4" id="KW-0479">Metal-binding</keyword>